<keyword evidence="4 15" id="KW-0540">Nuclease</keyword>
<dbReference type="PIRSF" id="PIRSF001007">
    <property type="entry name" value="RusA"/>
    <property type="match status" value="1"/>
</dbReference>
<dbReference type="eggNOG" id="COG4570">
    <property type="taxonomic scope" value="Bacteria"/>
</dbReference>
<comment type="similarity">
    <text evidence="15">Belongs to the rusA family.</text>
</comment>
<dbReference type="EMBL" id="CP002824">
    <property type="protein sequence ID" value="AEG99136.1"/>
    <property type="molecule type" value="Genomic_DNA"/>
</dbReference>
<dbReference type="GeneID" id="93312407"/>
<keyword evidence="10" id="KW-0233">DNA recombination</keyword>
<keyword evidence="5" id="KW-0479">Metal-binding</keyword>
<comment type="cofactor">
    <cofactor evidence="1">
        <name>Mg(2+)</name>
        <dbReference type="ChEBI" id="CHEBI:18420"/>
    </cofactor>
</comment>
<evidence type="ECO:0000313" key="16">
    <source>
        <dbReference type="EMBL" id="AEG99136.1"/>
    </source>
</evidence>
<evidence type="ECO:0000256" key="6">
    <source>
        <dbReference type="ARBA" id="ARBA00022759"/>
    </source>
</evidence>
<dbReference type="GO" id="GO:0000287">
    <property type="term" value="F:magnesium ion binding"/>
    <property type="evidence" value="ECO:0007669"/>
    <property type="project" value="InterPro"/>
</dbReference>
<evidence type="ECO:0000256" key="1">
    <source>
        <dbReference type="ARBA" id="ARBA00001946"/>
    </source>
</evidence>
<evidence type="ECO:0000256" key="4">
    <source>
        <dbReference type="ARBA" id="ARBA00022722"/>
    </source>
</evidence>
<keyword evidence="17" id="KW-1185">Reference proteome</keyword>
<dbReference type="InterPro" id="IPR008822">
    <property type="entry name" value="Endonuclease_RusA-like"/>
</dbReference>
<evidence type="ECO:0000313" key="17">
    <source>
        <dbReference type="Proteomes" id="UP000008881"/>
    </source>
</evidence>
<keyword evidence="6 15" id="KW-0255">Endonuclease</keyword>
<evidence type="ECO:0000256" key="2">
    <source>
        <dbReference type="ARBA" id="ARBA00011738"/>
    </source>
</evidence>
<evidence type="ECO:0000256" key="8">
    <source>
        <dbReference type="ARBA" id="ARBA00022801"/>
    </source>
</evidence>
<dbReference type="HOGENOM" id="CLU_139466_0_2_6"/>
<dbReference type="OrthoDB" id="73971at2"/>
<comment type="function">
    <text evidence="15">Endonuclease that resolves Holliday junction intermediates made during homologous genetic recombination and DNA repair. Exhibits sequence and structure-selective cleavage of four-way DNA junctions, where it introduces symmetrical nicks in two strands of the same polarity at the 5' side of dinucleotides. Corrects the defects in genetic recombination and DNA repair associated with inactivation of ruvAB or ruvC.</text>
</comment>
<dbReference type="PATRIC" id="fig|1028307.3.peg.4213"/>
<keyword evidence="8 15" id="KW-0378">Hydrolase</keyword>
<keyword evidence="7 15" id="KW-0227">DNA damage</keyword>
<evidence type="ECO:0000256" key="10">
    <source>
        <dbReference type="ARBA" id="ARBA00023172"/>
    </source>
</evidence>
<evidence type="ECO:0000256" key="15">
    <source>
        <dbReference type="PIRNR" id="PIRNR001007"/>
    </source>
</evidence>
<evidence type="ECO:0000256" key="12">
    <source>
        <dbReference type="ARBA" id="ARBA00024745"/>
    </source>
</evidence>
<reference evidence="16 17" key="1">
    <citation type="journal article" date="2012" name="J. Bacteriol.">
        <title>Complete genome sequence of Enterobacter aerogenes KCTC 2190.</title>
        <authorList>
            <person name="Shin S.H."/>
            <person name="Kim S."/>
            <person name="Kim J.Y."/>
            <person name="Lee S."/>
            <person name="Um Y."/>
            <person name="Oh M.K."/>
            <person name="Kim Y.R."/>
            <person name="Lee J."/>
            <person name="Yang K.S."/>
        </authorList>
    </citation>
    <scope>NUCLEOTIDE SEQUENCE [LARGE SCALE GENOMIC DNA]</scope>
    <source>
        <strain evidence="16 17">KCTC 2190</strain>
    </source>
</reference>
<evidence type="ECO:0000256" key="11">
    <source>
        <dbReference type="ARBA" id="ARBA00023204"/>
    </source>
</evidence>
<name>A0A0H3FX57_KLEAK</name>
<protein>
    <recommendedName>
        <fullName evidence="3 15">Crossover junction endodeoxyribonuclease rusA</fullName>
        <ecNumber evidence="14 15">3.1.21.10</ecNumber>
    </recommendedName>
</protein>
<dbReference type="Proteomes" id="UP000008881">
    <property type="component" value="Chromosome"/>
</dbReference>
<dbReference type="GO" id="GO:0006310">
    <property type="term" value="P:DNA recombination"/>
    <property type="evidence" value="ECO:0007669"/>
    <property type="project" value="UniProtKB-KW"/>
</dbReference>
<dbReference type="GO" id="GO:0006281">
    <property type="term" value="P:DNA repair"/>
    <property type="evidence" value="ECO:0007669"/>
    <property type="project" value="UniProtKB-KW"/>
</dbReference>
<accession>A0A0H3FX57</accession>
<dbReference type="KEGG" id="eae:EAE_21155"/>
<comment type="catalytic activity">
    <reaction evidence="13 15">
        <text>Endonucleolytic cleavage at a junction such as a reciprocal single-stranded crossover between two homologous DNA duplexes (Holliday junction).</text>
        <dbReference type="EC" id="3.1.21.10"/>
    </reaction>
</comment>
<organism evidence="16 17">
    <name type="scientific">Klebsiella aerogenes (strain ATCC 13048 / DSM 30053 / CCUG 1429 / JCM 1235 / KCTC 2190 / NBRC 13534 / NCIMB 10102 / NCTC 10006 / CDC 819-56)</name>
    <name type="common">Enterobacter aerogenes</name>
    <dbReference type="NCBI Taxonomy" id="1028307"/>
    <lineage>
        <taxon>Bacteria</taxon>
        <taxon>Pseudomonadati</taxon>
        <taxon>Pseudomonadota</taxon>
        <taxon>Gammaproteobacteria</taxon>
        <taxon>Enterobacterales</taxon>
        <taxon>Enterobacteriaceae</taxon>
        <taxon>Klebsiella/Raoultella group</taxon>
        <taxon>Klebsiella</taxon>
    </lineage>
</organism>
<comment type="function">
    <text evidence="12">Endonuclease that resolves Holliday junction intermediates made during homologous genetic recombination and DNA repair. Exhibits sequence and structure-selective cleavage of four-way DNA junctions, where it introduces symmetrical nicks in two strands of the same polarity at the 5' side of CC dinucleotides. Corrects the defects in genetic recombination and DNA repair associated with inactivation of RuvAB or RuvC.</text>
</comment>
<evidence type="ECO:0000256" key="9">
    <source>
        <dbReference type="ARBA" id="ARBA00022842"/>
    </source>
</evidence>
<evidence type="ECO:0000256" key="14">
    <source>
        <dbReference type="ARBA" id="ARBA00029488"/>
    </source>
</evidence>
<dbReference type="Gene3D" id="3.30.1330.70">
    <property type="entry name" value="Holliday junction resolvase RusA"/>
    <property type="match status" value="1"/>
</dbReference>
<evidence type="ECO:0000256" key="7">
    <source>
        <dbReference type="ARBA" id="ARBA00022763"/>
    </source>
</evidence>
<comment type="subunit">
    <text evidence="2">Homodimer.</text>
</comment>
<dbReference type="RefSeq" id="WP_015705712.1">
    <property type="nucleotide sequence ID" value="NC_015663.1"/>
</dbReference>
<dbReference type="NCBIfam" id="NF007305">
    <property type="entry name" value="PRK09786.1"/>
    <property type="match status" value="1"/>
</dbReference>
<dbReference type="InterPro" id="IPR016281">
    <property type="entry name" value="Endonuclease_RusA"/>
</dbReference>
<gene>
    <name evidence="16" type="ordered locus">EAE_21155</name>
</gene>
<keyword evidence="9" id="KW-0460">Magnesium</keyword>
<dbReference type="SUPFAM" id="SSF103084">
    <property type="entry name" value="Holliday junction resolvase RusA"/>
    <property type="match status" value="1"/>
</dbReference>
<sequence>MANQYRISLPWPPSNNRYYRHNRGRTHISAEGQAYRDIVVSIIKEQMLDIGISAAVRIRIECHMPDRRRRDLDNLQKAAFDALTKSGFWLDDQQVDYYSVKRMPVVKGGRLELTITELEEA</sequence>
<evidence type="ECO:0000256" key="5">
    <source>
        <dbReference type="ARBA" id="ARBA00022723"/>
    </source>
</evidence>
<evidence type="ECO:0000256" key="13">
    <source>
        <dbReference type="ARBA" id="ARBA00029354"/>
    </source>
</evidence>
<proteinExistence type="inferred from homology"/>
<dbReference type="AlphaFoldDB" id="A0A0H3FX57"/>
<dbReference type="EC" id="3.1.21.10" evidence="14 15"/>
<dbReference type="Pfam" id="PF05866">
    <property type="entry name" value="RusA"/>
    <property type="match status" value="1"/>
</dbReference>
<dbReference type="GO" id="GO:0008821">
    <property type="term" value="F:crossover junction DNA endonuclease activity"/>
    <property type="evidence" value="ECO:0007669"/>
    <property type="project" value="UniProtKB-EC"/>
</dbReference>
<keyword evidence="11 15" id="KW-0234">DNA repair</keyword>
<dbReference type="InterPro" id="IPR036614">
    <property type="entry name" value="RusA-like_sf"/>
</dbReference>
<evidence type="ECO:0000256" key="3">
    <source>
        <dbReference type="ARBA" id="ARBA00014885"/>
    </source>
</evidence>